<keyword evidence="3 5" id="KW-0238">DNA-binding</keyword>
<dbReference type="eggNOG" id="COG4974">
    <property type="taxonomic scope" value="Bacteria"/>
</dbReference>
<evidence type="ECO:0000256" key="1">
    <source>
        <dbReference type="ARBA" id="ARBA00008857"/>
    </source>
</evidence>
<dbReference type="Gene3D" id="1.10.443.10">
    <property type="entry name" value="Intergrase catalytic core"/>
    <property type="match status" value="1"/>
</dbReference>
<gene>
    <name evidence="9" type="ordered locus">MycrhN_2542</name>
</gene>
<dbReference type="GO" id="GO:0003677">
    <property type="term" value="F:DNA binding"/>
    <property type="evidence" value="ECO:0007669"/>
    <property type="project" value="UniProtKB-UniRule"/>
</dbReference>
<feature type="compositionally biased region" description="Basic and acidic residues" evidence="6">
    <location>
        <begin position="258"/>
        <end position="270"/>
    </location>
</feature>
<evidence type="ECO:0000259" key="8">
    <source>
        <dbReference type="PROSITE" id="PS51900"/>
    </source>
</evidence>
<dbReference type="AlphaFoldDB" id="G8RX79"/>
<dbReference type="PATRIC" id="fig|710685.3.peg.2539"/>
<dbReference type="PANTHER" id="PTHR30349">
    <property type="entry name" value="PHAGE INTEGRASE-RELATED"/>
    <property type="match status" value="1"/>
</dbReference>
<dbReference type="OrthoDB" id="1822491at2"/>
<evidence type="ECO:0000256" key="6">
    <source>
        <dbReference type="SAM" id="MobiDB-lite"/>
    </source>
</evidence>
<dbReference type="InterPro" id="IPR002104">
    <property type="entry name" value="Integrase_catalytic"/>
</dbReference>
<feature type="domain" description="Tyr recombinase" evidence="7">
    <location>
        <begin position="194"/>
        <end position="426"/>
    </location>
</feature>
<dbReference type="RefSeq" id="WP_014210937.1">
    <property type="nucleotide sequence ID" value="NC_016604.1"/>
</dbReference>
<dbReference type="HOGENOM" id="CLU_646915_0_0_11"/>
<dbReference type="InterPro" id="IPR044068">
    <property type="entry name" value="CB"/>
</dbReference>
<dbReference type="Gene3D" id="1.10.150.130">
    <property type="match status" value="1"/>
</dbReference>
<dbReference type="SUPFAM" id="SSF56349">
    <property type="entry name" value="DNA breaking-rejoining enzymes"/>
    <property type="match status" value="1"/>
</dbReference>
<evidence type="ECO:0000256" key="5">
    <source>
        <dbReference type="PROSITE-ProRule" id="PRU01248"/>
    </source>
</evidence>
<dbReference type="InterPro" id="IPR004107">
    <property type="entry name" value="Integrase_SAM-like_N"/>
</dbReference>
<keyword evidence="2" id="KW-0229">DNA integration</keyword>
<dbReference type="InterPro" id="IPR013762">
    <property type="entry name" value="Integrase-like_cat_sf"/>
</dbReference>
<dbReference type="STRING" id="710685.MycrhN_2542"/>
<dbReference type="PROSITE" id="PS51900">
    <property type="entry name" value="CB"/>
    <property type="match status" value="1"/>
</dbReference>
<dbReference type="InterPro" id="IPR011010">
    <property type="entry name" value="DNA_brk_join_enz"/>
</dbReference>
<dbReference type="PROSITE" id="PS51898">
    <property type="entry name" value="TYR_RECOMBINASE"/>
    <property type="match status" value="1"/>
</dbReference>
<feature type="region of interest" description="Disordered" evidence="6">
    <location>
        <begin position="254"/>
        <end position="290"/>
    </location>
</feature>
<dbReference type="InterPro" id="IPR010998">
    <property type="entry name" value="Integrase_recombinase_N"/>
</dbReference>
<dbReference type="GO" id="GO:0006310">
    <property type="term" value="P:DNA recombination"/>
    <property type="evidence" value="ECO:0007669"/>
    <property type="project" value="UniProtKB-KW"/>
</dbReference>
<dbReference type="InterPro" id="IPR050090">
    <property type="entry name" value="Tyrosine_recombinase_XerCD"/>
</dbReference>
<feature type="region of interest" description="Disordered" evidence="6">
    <location>
        <begin position="421"/>
        <end position="448"/>
    </location>
</feature>
<evidence type="ECO:0000259" key="7">
    <source>
        <dbReference type="PROSITE" id="PS51898"/>
    </source>
</evidence>
<protein>
    <submittedName>
        <fullName evidence="9">Site-specific recombinase XerD</fullName>
    </submittedName>
</protein>
<keyword evidence="10" id="KW-1185">Reference proteome</keyword>
<evidence type="ECO:0000256" key="2">
    <source>
        <dbReference type="ARBA" id="ARBA00022908"/>
    </source>
</evidence>
<sequence length="448" mass="49704">MAYIRTHETTARRNGKPVKRHEVVWTEAATDANGLPIPGKKRSRQESYTVYADAQARQDALNAAKRTPGGTTALAEQKKAAMRTVRDYAAEWLTVQELKVTSGAMMPRTVVVYRDYVKNHVLKALGDRAIGTITRKDCQRYLADLHASGAARSTIRLAWQMLSRLLDYATHDGALAANPANAVDKRAQPKAPARRPHPMTAAQVAELAQAVGERDPLYELLVLFMCYTGLRKTEAQGLEVRDVTLTVGPKGVDGGTLHVERTKDRRKAPGADEPQWHTGPLKGRPEISDENSRRVDLPAWLARRLHDYLTDTHGDSGNPDAPLWPRRLRGGHHPKGSTPAARFDWSEPMDLDGLHKRVLSPALAAMDLDDVRTHDLRHTFAALQLGSGKHFMQVSEWLGHKHYTLTLNVYGKWMPADDEAGRNVLPDPTAQPAKSTKAQTVTPLRRMG</sequence>
<name>G8RX79_MYCRN</name>
<dbReference type="Proteomes" id="UP000005442">
    <property type="component" value="Chromosome"/>
</dbReference>
<keyword evidence="4" id="KW-0233">DNA recombination</keyword>
<feature type="domain" description="Core-binding (CB)" evidence="8">
    <location>
        <begin position="83"/>
        <end position="170"/>
    </location>
</feature>
<dbReference type="PANTHER" id="PTHR30349:SF64">
    <property type="entry name" value="PROPHAGE INTEGRASE INTD-RELATED"/>
    <property type="match status" value="1"/>
</dbReference>
<dbReference type="KEGG" id="mrh:MycrhN_2542"/>
<dbReference type="Pfam" id="PF14659">
    <property type="entry name" value="Phage_int_SAM_3"/>
    <property type="match status" value="1"/>
</dbReference>
<evidence type="ECO:0000313" key="9">
    <source>
        <dbReference type="EMBL" id="AEV73127.1"/>
    </source>
</evidence>
<evidence type="ECO:0000313" key="10">
    <source>
        <dbReference type="Proteomes" id="UP000005442"/>
    </source>
</evidence>
<dbReference type="GO" id="GO:0015074">
    <property type="term" value="P:DNA integration"/>
    <property type="evidence" value="ECO:0007669"/>
    <property type="project" value="UniProtKB-KW"/>
</dbReference>
<evidence type="ECO:0000256" key="4">
    <source>
        <dbReference type="ARBA" id="ARBA00023172"/>
    </source>
</evidence>
<proteinExistence type="inferred from homology"/>
<organism evidence="9 10">
    <name type="scientific">Mycolicibacterium rhodesiae (strain NBB3)</name>
    <name type="common">Mycobacterium rhodesiae</name>
    <dbReference type="NCBI Taxonomy" id="710685"/>
    <lineage>
        <taxon>Bacteria</taxon>
        <taxon>Bacillati</taxon>
        <taxon>Actinomycetota</taxon>
        <taxon>Actinomycetes</taxon>
        <taxon>Mycobacteriales</taxon>
        <taxon>Mycobacteriaceae</taxon>
        <taxon>Mycolicibacterium</taxon>
    </lineage>
</organism>
<reference evidence="9 10" key="1">
    <citation type="submission" date="2011-12" db="EMBL/GenBank/DDBJ databases">
        <title>Complete sequence of Mycobacterium rhodesiae NBB3.</title>
        <authorList>
            <consortium name="US DOE Joint Genome Institute"/>
            <person name="Lucas S."/>
            <person name="Han J."/>
            <person name="Lapidus A."/>
            <person name="Cheng J.-F."/>
            <person name="Goodwin L."/>
            <person name="Pitluck S."/>
            <person name="Peters L."/>
            <person name="Mikhailova N."/>
            <person name="Gu W."/>
            <person name="Detter J.C."/>
            <person name="Han C."/>
            <person name="Tapia R."/>
            <person name="Land M."/>
            <person name="Hauser L."/>
            <person name="Kyrpides N."/>
            <person name="Ivanova N."/>
            <person name="Pagani I."/>
            <person name="Mattes T."/>
            <person name="Holmes A."/>
            <person name="Rutledge P."/>
            <person name="Paulsen I."/>
            <person name="Coleman N."/>
            <person name="Woyke T."/>
        </authorList>
    </citation>
    <scope>NUCLEOTIDE SEQUENCE [LARGE SCALE GENOMIC DNA]</scope>
    <source>
        <strain evidence="9 10">NBB3</strain>
    </source>
</reference>
<dbReference type="EMBL" id="CP003169">
    <property type="protein sequence ID" value="AEV73127.1"/>
    <property type="molecule type" value="Genomic_DNA"/>
</dbReference>
<comment type="similarity">
    <text evidence="1">Belongs to the 'phage' integrase family.</text>
</comment>
<feature type="compositionally biased region" description="Polar residues" evidence="6">
    <location>
        <begin position="432"/>
        <end position="442"/>
    </location>
</feature>
<accession>G8RX79</accession>
<evidence type="ECO:0000256" key="3">
    <source>
        <dbReference type="ARBA" id="ARBA00023125"/>
    </source>
</evidence>